<reference evidence="2" key="1">
    <citation type="submission" date="2022-06" db="EMBL/GenBank/DDBJ databases">
        <title>Aeoliella straminimaris, a novel planctomycete from sediments.</title>
        <authorList>
            <person name="Vitorino I.R."/>
            <person name="Lage O.M."/>
        </authorList>
    </citation>
    <scope>NUCLEOTIDE SEQUENCE</scope>
    <source>
        <strain evidence="2">ICT_H6.2</strain>
    </source>
</reference>
<comment type="caution">
    <text evidence="2">The sequence shown here is derived from an EMBL/GenBank/DDBJ whole genome shotgun (WGS) entry which is preliminary data.</text>
</comment>
<accession>A0A9X2FDT0</accession>
<evidence type="ECO:0000313" key="2">
    <source>
        <dbReference type="EMBL" id="MCO6046368.1"/>
    </source>
</evidence>
<sequence length="311" mass="32218">MTVIACDFGGTRIKVGLVRSGYVLRQLAIDARSSRPLVERLAEVAAAVQQLCESAAIRPRDCNGVGISFPSIIDPDGRVLGEFGKYGPVAAEDFTRWTESSWSLPAVIENDARLALIGEKVAGAATGHDNAVMITLGTGIGTAALVQGELLVGIHGQAAILGGHQTVVVGGRQCVCGNRGCAETEASSSALPRILAAMGRSDLSTLAPQYEDVFKAAASGDECAAAVVARSLAVWGTVAVNLVHAYDPSIVVLGGGVMRSRDIILPAIAEYVTKHAHTPWGNVTVVASQLGDAAALVGAEWLVDQRLSLKA</sequence>
<dbReference type="InterPro" id="IPR043129">
    <property type="entry name" value="ATPase_NBD"/>
</dbReference>
<dbReference type="Gene3D" id="3.30.420.40">
    <property type="match status" value="2"/>
</dbReference>
<keyword evidence="3" id="KW-1185">Reference proteome</keyword>
<organism evidence="2 3">
    <name type="scientific">Aeoliella straminimaris</name>
    <dbReference type="NCBI Taxonomy" id="2954799"/>
    <lineage>
        <taxon>Bacteria</taxon>
        <taxon>Pseudomonadati</taxon>
        <taxon>Planctomycetota</taxon>
        <taxon>Planctomycetia</taxon>
        <taxon>Pirellulales</taxon>
        <taxon>Lacipirellulaceae</taxon>
        <taxon>Aeoliella</taxon>
    </lineage>
</organism>
<dbReference type="AlphaFoldDB" id="A0A9X2FDT0"/>
<dbReference type="RefSeq" id="WP_252854480.1">
    <property type="nucleotide sequence ID" value="NZ_JAMXLR010000072.1"/>
</dbReference>
<dbReference type="InterPro" id="IPR000600">
    <property type="entry name" value="ROK"/>
</dbReference>
<dbReference type="EMBL" id="JAMXLR010000072">
    <property type="protein sequence ID" value="MCO6046368.1"/>
    <property type="molecule type" value="Genomic_DNA"/>
</dbReference>
<dbReference type="PANTHER" id="PTHR18964:SF149">
    <property type="entry name" value="BIFUNCTIONAL UDP-N-ACETYLGLUCOSAMINE 2-EPIMERASE_N-ACETYLMANNOSAMINE KINASE"/>
    <property type="match status" value="1"/>
</dbReference>
<evidence type="ECO:0000256" key="1">
    <source>
        <dbReference type="ARBA" id="ARBA00006479"/>
    </source>
</evidence>
<name>A0A9X2FDT0_9BACT</name>
<comment type="similarity">
    <text evidence="1">Belongs to the ROK (NagC/XylR) family.</text>
</comment>
<evidence type="ECO:0000313" key="3">
    <source>
        <dbReference type="Proteomes" id="UP001155241"/>
    </source>
</evidence>
<proteinExistence type="inferred from homology"/>
<dbReference type="SUPFAM" id="SSF53067">
    <property type="entry name" value="Actin-like ATPase domain"/>
    <property type="match status" value="1"/>
</dbReference>
<dbReference type="Proteomes" id="UP001155241">
    <property type="component" value="Unassembled WGS sequence"/>
</dbReference>
<gene>
    <name evidence="2" type="ORF">NG895_20915</name>
</gene>
<dbReference type="Pfam" id="PF00480">
    <property type="entry name" value="ROK"/>
    <property type="match status" value="1"/>
</dbReference>
<protein>
    <submittedName>
        <fullName evidence="2">ROK family protein</fullName>
    </submittedName>
</protein>
<dbReference type="PANTHER" id="PTHR18964">
    <property type="entry name" value="ROK (REPRESSOR, ORF, KINASE) FAMILY"/>
    <property type="match status" value="1"/>
</dbReference>